<evidence type="ECO:0000313" key="1">
    <source>
        <dbReference type="EMBL" id="GAU94803.1"/>
    </source>
</evidence>
<sequence length="64" mass="7565">MPGSRRRDRHNPLVKHVPLHTLVVEIDMTEAIDATPRHLPRTAMPLKPYWVCRRMPHTFLMEVL</sequence>
<keyword evidence="2" id="KW-1185">Reference proteome</keyword>
<gene>
    <name evidence="1" type="primary">RvY_06515-1</name>
    <name evidence="1" type="synonym">RvY_06515.1</name>
    <name evidence="1" type="ORF">RvY_06515</name>
</gene>
<dbReference type="AlphaFoldDB" id="A0A1D1V7J2"/>
<reference evidence="1 2" key="1">
    <citation type="journal article" date="2016" name="Nat. Commun.">
        <title>Extremotolerant tardigrade genome and improved radiotolerance of human cultured cells by tardigrade-unique protein.</title>
        <authorList>
            <person name="Hashimoto T."/>
            <person name="Horikawa D.D."/>
            <person name="Saito Y."/>
            <person name="Kuwahara H."/>
            <person name="Kozuka-Hata H."/>
            <person name="Shin-I T."/>
            <person name="Minakuchi Y."/>
            <person name="Ohishi K."/>
            <person name="Motoyama A."/>
            <person name="Aizu T."/>
            <person name="Enomoto A."/>
            <person name="Kondo K."/>
            <person name="Tanaka S."/>
            <person name="Hara Y."/>
            <person name="Koshikawa S."/>
            <person name="Sagara H."/>
            <person name="Miura T."/>
            <person name="Yokobori S."/>
            <person name="Miyagawa K."/>
            <person name="Suzuki Y."/>
            <person name="Kubo T."/>
            <person name="Oyama M."/>
            <person name="Kohara Y."/>
            <person name="Fujiyama A."/>
            <person name="Arakawa K."/>
            <person name="Katayama T."/>
            <person name="Toyoda A."/>
            <person name="Kunieda T."/>
        </authorList>
    </citation>
    <scope>NUCLEOTIDE SEQUENCE [LARGE SCALE GENOMIC DNA]</scope>
    <source>
        <strain evidence="1 2">YOKOZUNA-1</strain>
    </source>
</reference>
<proteinExistence type="predicted"/>
<name>A0A1D1V7J2_RAMVA</name>
<protein>
    <submittedName>
        <fullName evidence="1">Uncharacterized protein</fullName>
    </submittedName>
</protein>
<comment type="caution">
    <text evidence="1">The sequence shown here is derived from an EMBL/GenBank/DDBJ whole genome shotgun (WGS) entry which is preliminary data.</text>
</comment>
<evidence type="ECO:0000313" key="2">
    <source>
        <dbReference type="Proteomes" id="UP000186922"/>
    </source>
</evidence>
<dbReference type="EMBL" id="BDGG01000003">
    <property type="protein sequence ID" value="GAU94803.1"/>
    <property type="molecule type" value="Genomic_DNA"/>
</dbReference>
<accession>A0A1D1V7J2</accession>
<organism evidence="1 2">
    <name type="scientific">Ramazzottius varieornatus</name>
    <name type="common">Water bear</name>
    <name type="synonym">Tardigrade</name>
    <dbReference type="NCBI Taxonomy" id="947166"/>
    <lineage>
        <taxon>Eukaryota</taxon>
        <taxon>Metazoa</taxon>
        <taxon>Ecdysozoa</taxon>
        <taxon>Tardigrada</taxon>
        <taxon>Eutardigrada</taxon>
        <taxon>Parachela</taxon>
        <taxon>Hypsibioidea</taxon>
        <taxon>Ramazzottiidae</taxon>
        <taxon>Ramazzottius</taxon>
    </lineage>
</organism>
<dbReference type="Proteomes" id="UP000186922">
    <property type="component" value="Unassembled WGS sequence"/>
</dbReference>